<feature type="transmembrane region" description="Helical" evidence="1">
    <location>
        <begin position="140"/>
        <end position="159"/>
    </location>
</feature>
<keyword evidence="1" id="KW-0472">Membrane</keyword>
<evidence type="ECO:0000313" key="3">
    <source>
        <dbReference type="Proteomes" id="UP000521943"/>
    </source>
</evidence>
<accession>A0A8H6IGS7</accession>
<reference evidence="2 3" key="1">
    <citation type="submission" date="2020-07" db="EMBL/GenBank/DDBJ databases">
        <title>Comparative genomics of pyrophilous fungi reveals a link between fire events and developmental genes.</title>
        <authorList>
            <consortium name="DOE Joint Genome Institute"/>
            <person name="Steindorff A.S."/>
            <person name="Carver A."/>
            <person name="Calhoun S."/>
            <person name="Stillman K."/>
            <person name="Liu H."/>
            <person name="Lipzen A."/>
            <person name="Pangilinan J."/>
            <person name="Labutti K."/>
            <person name="Bruns T.D."/>
            <person name="Grigoriev I.V."/>
        </authorList>
    </citation>
    <scope>NUCLEOTIDE SEQUENCE [LARGE SCALE GENOMIC DNA]</scope>
    <source>
        <strain evidence="2 3">CBS 144469</strain>
    </source>
</reference>
<proteinExistence type="predicted"/>
<dbReference type="Proteomes" id="UP000521943">
    <property type="component" value="Unassembled WGS sequence"/>
</dbReference>
<evidence type="ECO:0000256" key="1">
    <source>
        <dbReference type="SAM" id="Phobius"/>
    </source>
</evidence>
<sequence>MNHHPRRRLGFSATTCHIPITLTWTWSGVYPYPRNTAYLLITISSFSLQPSSSPLHPIQSTTAPYPRHRAWPSSSLLLSHPFRCVLFLFLFLLTFPSPWVPTCFLTFNWAPDVSFLPPMCSESLGWTPLTARQMTFGYPMPVYLLSLRFLSPFLVCPLIRPKVCAPEYLCS</sequence>
<organism evidence="2 3">
    <name type="scientific">Ephemerocybe angulata</name>
    <dbReference type="NCBI Taxonomy" id="980116"/>
    <lineage>
        <taxon>Eukaryota</taxon>
        <taxon>Fungi</taxon>
        <taxon>Dikarya</taxon>
        <taxon>Basidiomycota</taxon>
        <taxon>Agaricomycotina</taxon>
        <taxon>Agaricomycetes</taxon>
        <taxon>Agaricomycetidae</taxon>
        <taxon>Agaricales</taxon>
        <taxon>Agaricineae</taxon>
        <taxon>Psathyrellaceae</taxon>
        <taxon>Ephemerocybe</taxon>
    </lineage>
</organism>
<comment type="caution">
    <text evidence="2">The sequence shown here is derived from an EMBL/GenBank/DDBJ whole genome shotgun (WGS) entry which is preliminary data.</text>
</comment>
<evidence type="ECO:0000313" key="2">
    <source>
        <dbReference type="EMBL" id="KAF6764159.1"/>
    </source>
</evidence>
<dbReference type="AlphaFoldDB" id="A0A8H6IGS7"/>
<dbReference type="EMBL" id="JACGCI010000004">
    <property type="protein sequence ID" value="KAF6764159.1"/>
    <property type="molecule type" value="Genomic_DNA"/>
</dbReference>
<keyword evidence="1" id="KW-0812">Transmembrane</keyword>
<keyword evidence="3" id="KW-1185">Reference proteome</keyword>
<name>A0A8H6IGS7_9AGAR</name>
<gene>
    <name evidence="2" type="ORF">DFP72DRAFT_415393</name>
</gene>
<keyword evidence="1" id="KW-1133">Transmembrane helix</keyword>
<feature type="transmembrane region" description="Helical" evidence="1">
    <location>
        <begin position="84"/>
        <end position="109"/>
    </location>
</feature>
<protein>
    <submittedName>
        <fullName evidence="2">Uncharacterized protein</fullName>
    </submittedName>
</protein>